<keyword evidence="2" id="KW-1185">Reference proteome</keyword>
<accession>A0A0A7PNC3</accession>
<sequence length="318" mass="35018">MILFIGFIAAGPREAIQASPKWIDGLSAYEGDPVIRASDASTVAKYGTRVTEMLAGGHQKARSPLQIYHFQYAFYTMLARALLLKRPDITGILGYSGGIQPGLLAAEIFTASSFPAEVADLNLEVANHALRNREQGVSACCIDFSESDWKVEEVFELIRKKFDGGIYLQDRRNVGVMDFVGPRALMVDFLATLDKRGGMAVRASRLRLDGGYHTPLMGSYLEKPYDLDCWADAPARLSASPLRIGSTVGHWWPRTSGARDVRDLTLRSQTDPIESGRLSTLVKDQELIFLGSRIVLLEVFAGTGYVPSENSVLRPDML</sequence>
<dbReference type="RefSeq" id="WP_037554281.1">
    <property type="nucleotide sequence ID" value="NZ_CP009123.1"/>
</dbReference>
<dbReference type="KEGG" id="sphk:SKP52_23770"/>
<dbReference type="EMBL" id="CP009123">
    <property type="protein sequence ID" value="AJA11596.1"/>
    <property type="molecule type" value="Genomic_DNA"/>
</dbReference>
<name>A0A0A7PNC3_9SPHN</name>
<dbReference type="HOGENOM" id="CLU_874069_0_0_5"/>
<gene>
    <name evidence="1" type="ORF">SKP52_23770</name>
</gene>
<dbReference type="AlphaFoldDB" id="A0A0A7PNC3"/>
<protein>
    <submittedName>
        <fullName evidence="1">Uncharacterized protein</fullName>
    </submittedName>
</protein>
<dbReference type="OrthoDB" id="7441330at2"/>
<dbReference type="Proteomes" id="UP000030907">
    <property type="component" value="Plasmid pSfKp5.2"/>
</dbReference>
<evidence type="ECO:0000313" key="2">
    <source>
        <dbReference type="Proteomes" id="UP000030907"/>
    </source>
</evidence>
<keyword evidence="1" id="KW-0614">Plasmid</keyword>
<proteinExistence type="predicted"/>
<geneLocation type="plasmid" evidence="1 2">
    <name>pSfKp5.2</name>
</geneLocation>
<reference evidence="1 2" key="1">
    <citation type="journal article" date="2015" name="Int. J. Syst. Evol. Microbiol.">
        <title>Description of Sphingopyxis fribergensis sp. nov. - a soil bacterium with the ability to degrade styrene and phenylacetic acid.</title>
        <authorList>
            <person name="Oelschlagel M."/>
            <person name="Ruckert C."/>
            <person name="Kalinowski J."/>
            <person name="Schmidt G."/>
            <person name="Schlomann M."/>
            <person name="Tischler D."/>
        </authorList>
    </citation>
    <scope>NUCLEOTIDE SEQUENCE [LARGE SCALE GENOMIC DNA]</scope>
    <source>
        <strain evidence="1 2">Kp5.2</strain>
        <plasmid evidence="1">pSfKp5.2</plasmid>
    </source>
</reference>
<evidence type="ECO:0000313" key="1">
    <source>
        <dbReference type="EMBL" id="AJA11596.1"/>
    </source>
</evidence>
<organism evidence="1 2">
    <name type="scientific">Sphingopyxis fribergensis</name>
    <dbReference type="NCBI Taxonomy" id="1515612"/>
    <lineage>
        <taxon>Bacteria</taxon>
        <taxon>Pseudomonadati</taxon>
        <taxon>Pseudomonadota</taxon>
        <taxon>Alphaproteobacteria</taxon>
        <taxon>Sphingomonadales</taxon>
        <taxon>Sphingomonadaceae</taxon>
        <taxon>Sphingopyxis</taxon>
    </lineage>
</organism>